<keyword evidence="1" id="KW-0812">Transmembrane</keyword>
<feature type="transmembrane region" description="Helical" evidence="1">
    <location>
        <begin position="12"/>
        <end position="30"/>
    </location>
</feature>
<gene>
    <name evidence="2" type="ORF">NCTC11621_01481</name>
</gene>
<protein>
    <submittedName>
        <fullName evidence="2">Predicted membrane protein</fullName>
    </submittedName>
</protein>
<sequence>MQIWRQKFQQSEIDIVVLRLSVIILFFVFGNTKWFEFEVEGLKPIIANSWLTFLYDLLGFHNTSYVLGVVETIAYVSLAVGFSRPKIGLLGSFLVFATAIVTVSLLPQLGFNGFIFKDILLIGMALVLFKYDLNRAYPIQ</sequence>
<organism evidence="2 3">
    <name type="scientific">Pasteurella canis</name>
    <dbReference type="NCBI Taxonomy" id="753"/>
    <lineage>
        <taxon>Bacteria</taxon>
        <taxon>Pseudomonadati</taxon>
        <taxon>Pseudomonadota</taxon>
        <taxon>Gammaproteobacteria</taxon>
        <taxon>Pasteurellales</taxon>
        <taxon>Pasteurellaceae</taxon>
        <taxon>Pasteurella</taxon>
    </lineage>
</organism>
<feature type="transmembrane region" description="Helical" evidence="1">
    <location>
        <begin position="114"/>
        <end position="133"/>
    </location>
</feature>
<evidence type="ECO:0000313" key="3">
    <source>
        <dbReference type="Proteomes" id="UP000254704"/>
    </source>
</evidence>
<name>A0A379EVK8_9PAST</name>
<feature type="transmembrane region" description="Helical" evidence="1">
    <location>
        <begin position="63"/>
        <end position="82"/>
    </location>
</feature>
<dbReference type="InterPro" id="IPR007339">
    <property type="entry name" value="RclC-like"/>
</dbReference>
<keyword evidence="1" id="KW-1133">Transmembrane helix</keyword>
<dbReference type="RefSeq" id="WP_115323114.1">
    <property type="nucleotide sequence ID" value="NZ_CP083262.1"/>
</dbReference>
<dbReference type="AlphaFoldDB" id="A0A379EVK8"/>
<accession>A0A379EVK8</accession>
<evidence type="ECO:0000256" key="1">
    <source>
        <dbReference type="SAM" id="Phobius"/>
    </source>
</evidence>
<dbReference type="EMBL" id="UGTV01000015">
    <property type="protein sequence ID" value="SUC10427.1"/>
    <property type="molecule type" value="Genomic_DNA"/>
</dbReference>
<keyword evidence="1" id="KW-0472">Membrane</keyword>
<reference evidence="2 3" key="1">
    <citation type="submission" date="2018-06" db="EMBL/GenBank/DDBJ databases">
        <authorList>
            <consortium name="Pathogen Informatics"/>
            <person name="Doyle S."/>
        </authorList>
    </citation>
    <scope>NUCLEOTIDE SEQUENCE [LARGE SCALE GENOMIC DNA]</scope>
    <source>
        <strain evidence="2 3">NCTC11621</strain>
    </source>
</reference>
<dbReference type="Pfam" id="PF04224">
    <property type="entry name" value="DUF417"/>
    <property type="match status" value="1"/>
</dbReference>
<feature type="transmembrane region" description="Helical" evidence="1">
    <location>
        <begin position="89"/>
        <end position="108"/>
    </location>
</feature>
<proteinExistence type="predicted"/>
<dbReference type="Proteomes" id="UP000254704">
    <property type="component" value="Unassembled WGS sequence"/>
</dbReference>
<evidence type="ECO:0000313" key="2">
    <source>
        <dbReference type="EMBL" id="SUC10427.1"/>
    </source>
</evidence>